<feature type="region of interest" description="Disordered" evidence="5">
    <location>
        <begin position="680"/>
        <end position="727"/>
    </location>
</feature>
<dbReference type="InterPro" id="IPR036855">
    <property type="entry name" value="Znf_CCCH_sf"/>
</dbReference>
<feature type="compositionally biased region" description="Acidic residues" evidence="5">
    <location>
        <begin position="137"/>
        <end position="151"/>
    </location>
</feature>
<dbReference type="Pfam" id="PF00642">
    <property type="entry name" value="zf-CCCH"/>
    <property type="match status" value="1"/>
</dbReference>
<keyword evidence="1 4" id="KW-0479">Metal-binding</keyword>
<feature type="zinc finger region" description="C3H1-type" evidence="4">
    <location>
        <begin position="9"/>
        <end position="36"/>
    </location>
</feature>
<evidence type="ECO:0000313" key="7">
    <source>
        <dbReference type="EMBL" id="KLO14914.1"/>
    </source>
</evidence>
<evidence type="ECO:0000256" key="3">
    <source>
        <dbReference type="ARBA" id="ARBA00022833"/>
    </source>
</evidence>
<evidence type="ECO:0000256" key="4">
    <source>
        <dbReference type="PROSITE-ProRule" id="PRU00723"/>
    </source>
</evidence>
<feature type="compositionally biased region" description="Low complexity" evidence="5">
    <location>
        <begin position="684"/>
        <end position="702"/>
    </location>
</feature>
<keyword evidence="3 4" id="KW-0862">Zinc</keyword>
<feature type="region of interest" description="Disordered" evidence="5">
    <location>
        <begin position="50"/>
        <end position="84"/>
    </location>
</feature>
<dbReference type="SUPFAM" id="SSF90229">
    <property type="entry name" value="CCCH zinc finger"/>
    <property type="match status" value="1"/>
</dbReference>
<dbReference type="STRING" id="27342.A0A0H2RSY3"/>
<keyword evidence="8" id="KW-1185">Reference proteome</keyword>
<feature type="region of interest" description="Disordered" evidence="5">
    <location>
        <begin position="453"/>
        <end position="477"/>
    </location>
</feature>
<dbReference type="GO" id="GO:0008270">
    <property type="term" value="F:zinc ion binding"/>
    <property type="evidence" value="ECO:0007669"/>
    <property type="project" value="UniProtKB-KW"/>
</dbReference>
<name>A0A0H2RSY3_9AGAM</name>
<sequence length="727" mass="78616">MAVPAPIWKRKTRPCPFYSQGRCLFADSCNFIHSVKIQNESSQSISDVFTSDTPYADEDNRTSRLPGGLAGEEDGGAELKENGVSVDAGSRASKIFRRSFRSPPRSPRLSGLLFALEPVIGPDIEEESLYIDRETESDNVPESSESGEDVSIEERLSLSAESPGIPKPHLEIHLPSFSLEDDAQTSEPRPVLTPMDGSFNLTADGPGFSFLSDFPAPPSSLPLDTATAVTSTPKRSPSLRLQISSPAGSPGVSQVENTTEYTLEADSAMSESQLAASSTIPQSTFDLLSSPFASPVKRAFSPSIFPSSRPVSPMKLPMDLEASSYSPIPGPSYLDGEVDSLPSSHSGSPNPKVEGADDKHDNSRTPRNSKFMESNGTATDRTIPIPLAAFSKPDAVPSLPPGFDEEDLTITAQSQYEDSFSNPPPLPGPSGNFSSSFEDYPSFQQFVELNRRSNSSFSEDDATASDSSSPVSSTFRRLSSYDEHGTLGSVMDYYSDPSPISSNIHSSNTSETLVEVDAHAIKLEKDEHLAPRHDYVDISPVQETPVDSRPPSIEPHRFSPANREPPNSAPPIPGSSQVSWNDVARRGSTSQKVPFGFRRSALSSHASSSSRSTQFDRSSKLSNASTARPTLRVSTKSPNFPSIEAISQRSRSMSPVVHANSRRPSWMRPLHLSQVPSTDILLDSQPSSSSSHRSRFSNASSSHQYSAPSVVQSNVVSQESYHPLDRL</sequence>
<feature type="compositionally biased region" description="Low complexity" evidence="5">
    <location>
        <begin position="464"/>
        <end position="477"/>
    </location>
</feature>
<evidence type="ECO:0000256" key="5">
    <source>
        <dbReference type="SAM" id="MobiDB-lite"/>
    </source>
</evidence>
<dbReference type="SMART" id="SM00356">
    <property type="entry name" value="ZnF_C3H1"/>
    <property type="match status" value="1"/>
</dbReference>
<evidence type="ECO:0000256" key="2">
    <source>
        <dbReference type="ARBA" id="ARBA00022771"/>
    </source>
</evidence>
<feature type="region of interest" description="Disordered" evidence="5">
    <location>
        <begin position="327"/>
        <end position="382"/>
    </location>
</feature>
<feature type="region of interest" description="Disordered" evidence="5">
    <location>
        <begin position="540"/>
        <end position="661"/>
    </location>
</feature>
<gene>
    <name evidence="7" type="ORF">SCHPADRAFT_291503</name>
</gene>
<dbReference type="PROSITE" id="PS50103">
    <property type="entry name" value="ZF_C3H1"/>
    <property type="match status" value="1"/>
</dbReference>
<dbReference type="InterPro" id="IPR000571">
    <property type="entry name" value="Znf_CCCH"/>
</dbReference>
<accession>A0A0H2RSY3</accession>
<evidence type="ECO:0000313" key="8">
    <source>
        <dbReference type="Proteomes" id="UP000053477"/>
    </source>
</evidence>
<dbReference type="OrthoDB" id="47330at2759"/>
<feature type="compositionally biased region" description="Polar residues" evidence="5">
    <location>
        <begin position="365"/>
        <end position="380"/>
    </location>
</feature>
<dbReference type="AlphaFoldDB" id="A0A0H2RSY3"/>
<reference evidence="7 8" key="1">
    <citation type="submission" date="2015-04" db="EMBL/GenBank/DDBJ databases">
        <title>Complete genome sequence of Schizopora paradoxa KUC8140, a cosmopolitan wood degrader in East Asia.</title>
        <authorList>
            <consortium name="DOE Joint Genome Institute"/>
            <person name="Min B."/>
            <person name="Park H."/>
            <person name="Jang Y."/>
            <person name="Kim J.-J."/>
            <person name="Kim K.H."/>
            <person name="Pangilinan J."/>
            <person name="Lipzen A."/>
            <person name="Riley R."/>
            <person name="Grigoriev I.V."/>
            <person name="Spatafora J.W."/>
            <person name="Choi I.-G."/>
        </authorList>
    </citation>
    <scope>NUCLEOTIDE SEQUENCE [LARGE SCALE GENOMIC DNA]</scope>
    <source>
        <strain evidence="7 8">KUC8140</strain>
    </source>
</reference>
<organism evidence="7 8">
    <name type="scientific">Schizopora paradoxa</name>
    <dbReference type="NCBI Taxonomy" id="27342"/>
    <lineage>
        <taxon>Eukaryota</taxon>
        <taxon>Fungi</taxon>
        <taxon>Dikarya</taxon>
        <taxon>Basidiomycota</taxon>
        <taxon>Agaricomycotina</taxon>
        <taxon>Agaricomycetes</taxon>
        <taxon>Hymenochaetales</taxon>
        <taxon>Schizoporaceae</taxon>
        <taxon>Schizopora</taxon>
    </lineage>
</organism>
<dbReference type="Gene3D" id="2.30.30.1190">
    <property type="match status" value="1"/>
</dbReference>
<protein>
    <recommendedName>
        <fullName evidence="6">C3H1-type domain-containing protein</fullName>
    </recommendedName>
</protein>
<feature type="compositionally biased region" description="Low complexity" evidence="5">
    <location>
        <begin position="598"/>
        <end position="616"/>
    </location>
</feature>
<feature type="region of interest" description="Disordered" evidence="5">
    <location>
        <begin position="133"/>
        <end position="155"/>
    </location>
</feature>
<feature type="compositionally biased region" description="Polar residues" evidence="5">
    <location>
        <begin position="620"/>
        <end position="653"/>
    </location>
</feature>
<evidence type="ECO:0000256" key="1">
    <source>
        <dbReference type="ARBA" id="ARBA00022723"/>
    </source>
</evidence>
<keyword evidence="2 4" id="KW-0863">Zinc-finger</keyword>
<feature type="compositionally biased region" description="Low complexity" evidence="5">
    <location>
        <begin position="709"/>
        <end position="720"/>
    </location>
</feature>
<feature type="compositionally biased region" description="Basic and acidic residues" evidence="5">
    <location>
        <begin position="354"/>
        <end position="364"/>
    </location>
</feature>
<dbReference type="Proteomes" id="UP000053477">
    <property type="component" value="Unassembled WGS sequence"/>
</dbReference>
<feature type="region of interest" description="Disordered" evidence="5">
    <location>
        <begin position="415"/>
        <end position="437"/>
    </location>
</feature>
<proteinExistence type="predicted"/>
<evidence type="ECO:0000259" key="6">
    <source>
        <dbReference type="PROSITE" id="PS50103"/>
    </source>
</evidence>
<dbReference type="InParanoid" id="A0A0H2RSY3"/>
<feature type="compositionally biased region" description="Polar residues" evidence="5">
    <location>
        <begin position="227"/>
        <end position="255"/>
    </location>
</feature>
<feature type="domain" description="C3H1-type" evidence="6">
    <location>
        <begin position="9"/>
        <end position="36"/>
    </location>
</feature>
<dbReference type="EMBL" id="KQ085937">
    <property type="protein sequence ID" value="KLO14914.1"/>
    <property type="molecule type" value="Genomic_DNA"/>
</dbReference>
<feature type="region of interest" description="Disordered" evidence="5">
    <location>
        <begin position="224"/>
        <end position="255"/>
    </location>
</feature>